<keyword evidence="2" id="KW-1185">Reference proteome</keyword>
<accession>A0A9J5WMK5</accession>
<evidence type="ECO:0000313" key="2">
    <source>
        <dbReference type="Proteomes" id="UP000824120"/>
    </source>
</evidence>
<reference evidence="1 2" key="1">
    <citation type="submission" date="2020-09" db="EMBL/GenBank/DDBJ databases">
        <title>De no assembly of potato wild relative species, Solanum commersonii.</title>
        <authorList>
            <person name="Cho K."/>
        </authorList>
    </citation>
    <scope>NUCLEOTIDE SEQUENCE [LARGE SCALE GENOMIC DNA]</scope>
    <source>
        <strain evidence="1">LZ3.2</strain>
        <tissue evidence="1">Leaf</tissue>
    </source>
</reference>
<comment type="caution">
    <text evidence="1">The sequence shown here is derived from an EMBL/GenBank/DDBJ whole genome shotgun (WGS) entry which is preliminary data.</text>
</comment>
<evidence type="ECO:0000313" key="1">
    <source>
        <dbReference type="EMBL" id="KAG5576439.1"/>
    </source>
</evidence>
<gene>
    <name evidence="1" type="ORF">H5410_056573</name>
</gene>
<sequence>MVGKVVVFTSGWRLDIQREWVIHRAELSSLQGDQLHQDPRGMWHRFISWEHLHPQRASHSLDPMSPPSLLKAQVFFLHSLMKLKHVVSSLVAMLPSLALPYTPYLSCLLPLEIAFLTPYSCENGLHCLNHPPFPSFVCSGPKNARSLVIGDPNLTCSWFINVGVVLLTFLQEGSFVSVPSLLSKTLESVLSYIPSSLPRRKRVPPMVYSKVEETDYLRNAEVIEGKDQSDLIKDVQDIRGLVIDGSSDLSGDDSAKRR</sequence>
<name>A0A9J5WMK5_SOLCO</name>
<protein>
    <submittedName>
        <fullName evidence="1">Uncharacterized protein</fullName>
    </submittedName>
</protein>
<dbReference type="AlphaFoldDB" id="A0A9J5WMK5"/>
<dbReference type="EMBL" id="JACXVP010000011">
    <property type="protein sequence ID" value="KAG5576439.1"/>
    <property type="molecule type" value="Genomic_DNA"/>
</dbReference>
<feature type="non-terminal residue" evidence="1">
    <location>
        <position position="258"/>
    </location>
</feature>
<proteinExistence type="predicted"/>
<dbReference type="Proteomes" id="UP000824120">
    <property type="component" value="Chromosome 11"/>
</dbReference>
<organism evidence="1 2">
    <name type="scientific">Solanum commersonii</name>
    <name type="common">Commerson's wild potato</name>
    <name type="synonym">Commerson's nightshade</name>
    <dbReference type="NCBI Taxonomy" id="4109"/>
    <lineage>
        <taxon>Eukaryota</taxon>
        <taxon>Viridiplantae</taxon>
        <taxon>Streptophyta</taxon>
        <taxon>Embryophyta</taxon>
        <taxon>Tracheophyta</taxon>
        <taxon>Spermatophyta</taxon>
        <taxon>Magnoliopsida</taxon>
        <taxon>eudicotyledons</taxon>
        <taxon>Gunneridae</taxon>
        <taxon>Pentapetalae</taxon>
        <taxon>asterids</taxon>
        <taxon>lamiids</taxon>
        <taxon>Solanales</taxon>
        <taxon>Solanaceae</taxon>
        <taxon>Solanoideae</taxon>
        <taxon>Solaneae</taxon>
        <taxon>Solanum</taxon>
    </lineage>
</organism>